<sequence length="1207" mass="137052">MRLLFFCLIVVFVCMSSPGGETDDILRLGDKFYDEKLYSLAVEQYEKFLKVQPDHEKASHALFRLGHSYFFMGNFGRASEYFDTYLKRYPKDALVAAVLFKQAQSLFELKRYAEAAPCFARVFDEYTSSPSAQEALYRSGLSFYRDNAFDKAREQLTKFFDRYPKGPLAADALAALAGMALADGEKDNAIQYLQQCVSGFPGRTDLLPRIHYRLAAIYRDIDNKDLAIKEYQIALAAADTLAPGYGMLAEFSDYLYEKKLWGACADLTRRYIEKMAGQAAPAYYFRLPEAFFYAGQYRKAADEYDTFVLRYPDTSAVSLAKFTIAQCYVMLRQNETAIEYLEELAQRFANDRYGARAIRLMGDLYYGDSLYLNAVNMYRKYLRSTAAQDRDSVAFRIAAIYEKEFGKNAYAVSEYQKFIQEYPFSELLDDAQFAIGRCEEATGNYPVALVAFDRLVENYPSSPFAVEAGERMEYIRNYLVKDYSAAMERFTDIALTTALTDELRYFAIADIFEFNLKEFGKAIVTLEDYRKEYPNSPALASVGFRIGQLYEKLSQRAALESNPQLAAQYRDKALAAYRMVIKDYPADTLVDDINLKLLKAAKAPLKEFEDFLSVYPKSGLFPEVSCYVAQHYIESAGGRDDKRITLAIERYRKAIEFDSRGAMAPRAYFGMGKCYLLQGNPKAAEFQFQQVIQTYPQHALASESHYILGEIARADQKFADALGWYRKLMYKFPFSAFTELSALRSADCLYFQKEITGALKQYRNFLASYPKSAFTAEAQAGLGGCYEYMEKTDAAIREYRVVDEQYSAWQGVGAIRLRLARLYRSSGDNRQAVAYFRKVLDADSLKREHASALAEFGEVLYDLSNFREAETCFKRGLAWAAAPQDSVKAWSGYIRCLIIEGNTKEAKTQKSLFKDRFSNEKNAIASMYFTEGMYLINRSSYEKAEKRFFEIVDDFSGTDAAPDAVYFQAFCRYQQGSRAEALDLFRKFLQQYPGHRFADQARFACADILEQLGDLQKAADAYAAVAASRAAPQKLAARAVESGATVYGKINAWKKAYELRYFYGERTGFDKLGVRELIQLGFLATQSGDFPKALEWFTVAGTKAGADQMAEVTYWIAKCAASTGDDQKAIVEYLKVPFLYKDGGMWGFTAKLEAAQLYEKIGDMANARNIYEQIVSADTPEGRFGRVAAARIKRIEIMAGNQNREKE</sequence>
<dbReference type="InterPro" id="IPR011990">
    <property type="entry name" value="TPR-like_helical_dom_sf"/>
</dbReference>
<dbReference type="Proteomes" id="UP000179243">
    <property type="component" value="Unassembled WGS sequence"/>
</dbReference>
<dbReference type="PANTHER" id="PTHR12558">
    <property type="entry name" value="CELL DIVISION CYCLE 16,23,27"/>
    <property type="match status" value="1"/>
</dbReference>
<feature type="repeat" description="TPR" evidence="1">
    <location>
        <begin position="59"/>
        <end position="92"/>
    </location>
</feature>
<proteinExistence type="predicted"/>
<name>A0A1F7FCR2_UNCRA</name>
<protein>
    <recommendedName>
        <fullName evidence="4">Outer membrane lipoprotein BamD-like domain-containing protein</fullName>
    </recommendedName>
</protein>
<evidence type="ECO:0000313" key="3">
    <source>
        <dbReference type="Proteomes" id="UP000179243"/>
    </source>
</evidence>
<dbReference type="PROSITE" id="PS50005">
    <property type="entry name" value="TPR"/>
    <property type="match status" value="3"/>
</dbReference>
<keyword evidence="1" id="KW-0802">TPR repeat</keyword>
<dbReference type="AlphaFoldDB" id="A0A1F7FCR2"/>
<dbReference type="PANTHER" id="PTHR12558:SF13">
    <property type="entry name" value="CELL DIVISION CYCLE PROTEIN 27 HOMOLOG"/>
    <property type="match status" value="1"/>
</dbReference>
<accession>A0A1F7FCR2</accession>
<feature type="repeat" description="TPR" evidence="1">
    <location>
        <begin position="665"/>
        <end position="698"/>
    </location>
</feature>
<dbReference type="InterPro" id="IPR019734">
    <property type="entry name" value="TPR_rpt"/>
</dbReference>
<dbReference type="Pfam" id="PF13181">
    <property type="entry name" value="TPR_8"/>
    <property type="match status" value="2"/>
</dbReference>
<comment type="caution">
    <text evidence="2">The sequence shown here is derived from an EMBL/GenBank/DDBJ whole genome shotgun (WGS) entry which is preliminary data.</text>
</comment>
<dbReference type="Pfam" id="PF13174">
    <property type="entry name" value="TPR_6"/>
    <property type="match status" value="4"/>
</dbReference>
<dbReference type="EMBL" id="MFYX01000073">
    <property type="protein sequence ID" value="OGK04391.1"/>
    <property type="molecule type" value="Genomic_DNA"/>
</dbReference>
<dbReference type="SUPFAM" id="SSF48452">
    <property type="entry name" value="TPR-like"/>
    <property type="match status" value="4"/>
</dbReference>
<evidence type="ECO:0000313" key="2">
    <source>
        <dbReference type="EMBL" id="OGK04391.1"/>
    </source>
</evidence>
<dbReference type="Gene3D" id="1.25.40.10">
    <property type="entry name" value="Tetratricopeptide repeat domain"/>
    <property type="match status" value="9"/>
</dbReference>
<organism evidence="2 3">
    <name type="scientific">Candidatus Raymondbacteria bacterium RIFOXYD12_FULL_49_13</name>
    <dbReference type="NCBI Taxonomy" id="1817890"/>
    <lineage>
        <taxon>Bacteria</taxon>
        <taxon>Raymondiibacteriota</taxon>
    </lineage>
</organism>
<evidence type="ECO:0008006" key="4">
    <source>
        <dbReference type="Google" id="ProtNLM"/>
    </source>
</evidence>
<evidence type="ECO:0000256" key="1">
    <source>
        <dbReference type="PROSITE-ProRule" id="PRU00339"/>
    </source>
</evidence>
<feature type="repeat" description="TPR" evidence="1">
    <location>
        <begin position="22"/>
        <end position="55"/>
    </location>
</feature>
<dbReference type="Pfam" id="PF13432">
    <property type="entry name" value="TPR_16"/>
    <property type="match status" value="4"/>
</dbReference>
<gene>
    <name evidence="2" type="ORF">A2519_18455</name>
</gene>
<dbReference type="SMART" id="SM00028">
    <property type="entry name" value="TPR"/>
    <property type="match status" value="14"/>
</dbReference>
<reference evidence="2 3" key="1">
    <citation type="journal article" date="2016" name="Nat. Commun.">
        <title>Thousands of microbial genomes shed light on interconnected biogeochemical processes in an aquifer system.</title>
        <authorList>
            <person name="Anantharaman K."/>
            <person name="Brown C.T."/>
            <person name="Hug L.A."/>
            <person name="Sharon I."/>
            <person name="Castelle C.J."/>
            <person name="Probst A.J."/>
            <person name="Thomas B.C."/>
            <person name="Singh A."/>
            <person name="Wilkins M.J."/>
            <person name="Karaoz U."/>
            <person name="Brodie E.L."/>
            <person name="Williams K.H."/>
            <person name="Hubbard S.S."/>
            <person name="Banfield J.F."/>
        </authorList>
    </citation>
    <scope>NUCLEOTIDE SEQUENCE [LARGE SCALE GENOMIC DNA]</scope>
</reference>